<accession>A0AA41VUR8</accession>
<dbReference type="InterPro" id="IPR022059">
    <property type="entry name" value="DUF3615"/>
</dbReference>
<evidence type="ECO:0000256" key="1">
    <source>
        <dbReference type="SAM" id="MobiDB-lite"/>
    </source>
</evidence>
<dbReference type="PANTHER" id="PTHR34710:SF20">
    <property type="entry name" value="OS10G0550200 PROTEIN"/>
    <property type="match status" value="1"/>
</dbReference>
<proteinExistence type="predicted"/>
<feature type="domain" description="DUF3615" evidence="2">
    <location>
        <begin position="70"/>
        <end position="167"/>
    </location>
</feature>
<dbReference type="Proteomes" id="UP001177140">
    <property type="component" value="Unassembled WGS sequence"/>
</dbReference>
<feature type="region of interest" description="Disordered" evidence="1">
    <location>
        <begin position="1"/>
        <end position="61"/>
    </location>
</feature>
<organism evidence="3 4">
    <name type="scientific">Papaver nudicaule</name>
    <name type="common">Iceland poppy</name>
    <dbReference type="NCBI Taxonomy" id="74823"/>
    <lineage>
        <taxon>Eukaryota</taxon>
        <taxon>Viridiplantae</taxon>
        <taxon>Streptophyta</taxon>
        <taxon>Embryophyta</taxon>
        <taxon>Tracheophyta</taxon>
        <taxon>Spermatophyta</taxon>
        <taxon>Magnoliopsida</taxon>
        <taxon>Ranunculales</taxon>
        <taxon>Papaveraceae</taxon>
        <taxon>Papaveroideae</taxon>
        <taxon>Papaver</taxon>
    </lineage>
</organism>
<gene>
    <name evidence="3" type="ORF">MKW94_010063</name>
</gene>
<evidence type="ECO:0000313" key="4">
    <source>
        <dbReference type="Proteomes" id="UP001177140"/>
    </source>
</evidence>
<dbReference type="EMBL" id="JAJJMA010297127">
    <property type="protein sequence ID" value="MCL7047793.1"/>
    <property type="molecule type" value="Genomic_DNA"/>
</dbReference>
<dbReference type="PANTHER" id="PTHR34710">
    <property type="entry name" value="OS03G0834100 PROTEIN"/>
    <property type="match status" value="1"/>
</dbReference>
<dbReference type="AlphaFoldDB" id="A0AA41VUR8"/>
<sequence length="183" mass="20325">MAVLRSSSRIKGLGGSSSSNSKIVRSADVSDHSLKSSRSRVAHMGPKAEPRKRKYTHKDRRDDVRPYATDAMSFYNQQLEAGTKYELVEPGYLTTVLLPKCFLHHIDFTAKKTDVADAPEEMFFAELTTTNKVRCVKFCTSMGPKKSISGDKNNGCCYCKFYNVQHPKGGGFKAGGAGLFRRE</sequence>
<dbReference type="Pfam" id="PF12274">
    <property type="entry name" value="DUF3615"/>
    <property type="match status" value="1"/>
</dbReference>
<evidence type="ECO:0000313" key="3">
    <source>
        <dbReference type="EMBL" id="MCL7047793.1"/>
    </source>
</evidence>
<comment type="caution">
    <text evidence="3">The sequence shown here is derived from an EMBL/GenBank/DDBJ whole genome shotgun (WGS) entry which is preliminary data.</text>
</comment>
<reference evidence="3" key="1">
    <citation type="submission" date="2022-03" db="EMBL/GenBank/DDBJ databases">
        <title>A functionally conserved STORR gene fusion in Papaver species that diverged 16.8 million years ago.</title>
        <authorList>
            <person name="Catania T."/>
        </authorList>
    </citation>
    <scope>NUCLEOTIDE SEQUENCE</scope>
    <source>
        <strain evidence="3">S-191538</strain>
    </source>
</reference>
<name>A0AA41VUR8_PAPNU</name>
<evidence type="ECO:0000259" key="2">
    <source>
        <dbReference type="Pfam" id="PF12274"/>
    </source>
</evidence>
<keyword evidence="4" id="KW-1185">Reference proteome</keyword>
<protein>
    <recommendedName>
        <fullName evidence="2">DUF3615 domain-containing protein</fullName>
    </recommendedName>
</protein>